<dbReference type="GO" id="GO:0004731">
    <property type="term" value="F:purine-nucleoside phosphorylase activity"/>
    <property type="evidence" value="ECO:0007669"/>
    <property type="project" value="UniProtKB-EC"/>
</dbReference>
<feature type="binding site" evidence="10">
    <location>
        <position position="189"/>
    </location>
    <ligand>
        <name>a purine D-ribonucleoside</name>
        <dbReference type="ChEBI" id="CHEBI:142355"/>
    </ligand>
</feature>
<keyword evidence="6 9" id="KW-0328">Glycosyltransferase</keyword>
<evidence type="ECO:0000256" key="2">
    <source>
        <dbReference type="ARBA" id="ARBA00006751"/>
    </source>
</evidence>
<evidence type="ECO:0000313" key="12">
    <source>
        <dbReference type="EMBL" id="QJR15284.1"/>
    </source>
</evidence>
<comment type="similarity">
    <text evidence="2 9">Belongs to the PNP/MTAP phosphorylase family.</text>
</comment>
<evidence type="ECO:0000256" key="5">
    <source>
        <dbReference type="ARBA" id="ARBA00013834"/>
    </source>
</evidence>
<dbReference type="InterPro" id="IPR000845">
    <property type="entry name" value="Nucleoside_phosphorylase_d"/>
</dbReference>
<dbReference type="Proteomes" id="UP000503096">
    <property type="component" value="Chromosome"/>
</dbReference>
<dbReference type="PANTHER" id="PTHR11904">
    <property type="entry name" value="METHYLTHIOADENOSINE/PURINE NUCLEOSIDE PHOSPHORYLASE"/>
    <property type="match status" value="1"/>
</dbReference>
<dbReference type="InParanoid" id="A0A6M4HA65"/>
<evidence type="ECO:0000256" key="4">
    <source>
        <dbReference type="ARBA" id="ARBA00011886"/>
    </source>
</evidence>
<dbReference type="Gene3D" id="3.40.50.1580">
    <property type="entry name" value="Nucleoside phosphorylase domain"/>
    <property type="match status" value="1"/>
</dbReference>
<dbReference type="NCBIfam" id="NF006054">
    <property type="entry name" value="PRK08202.1"/>
    <property type="match status" value="1"/>
</dbReference>
<dbReference type="InterPro" id="IPR011269">
    <property type="entry name" value="PUNP"/>
</dbReference>
<feature type="binding site" evidence="10">
    <location>
        <position position="112"/>
    </location>
    <ligand>
        <name>phosphate</name>
        <dbReference type="ChEBI" id="CHEBI:43474"/>
    </ligand>
</feature>
<reference evidence="12 13" key="1">
    <citation type="submission" date="2020-04" db="EMBL/GenBank/DDBJ databases">
        <title>Usitatibacter rugosus gen. nov., sp. nov. and Usitatibacter palustris sp. nov., novel members of Usitatibacteraceae fam. nov. within the order Nitrosomonadales isolated from soil.</title>
        <authorList>
            <person name="Huber K.J."/>
            <person name="Neumann-Schaal M."/>
            <person name="Geppert A."/>
            <person name="Luckner M."/>
            <person name="Wanner G."/>
            <person name="Overmann J."/>
        </authorList>
    </citation>
    <scope>NUCLEOTIDE SEQUENCE [LARGE SCALE GENOMIC DNA]</scope>
    <source>
        <strain evidence="12 13">Swamp67</strain>
    </source>
</reference>
<dbReference type="EMBL" id="CP053073">
    <property type="protein sequence ID" value="QJR15284.1"/>
    <property type="molecule type" value="Genomic_DNA"/>
</dbReference>
<dbReference type="RefSeq" id="WP_171162426.1">
    <property type="nucleotide sequence ID" value="NZ_CP053073.1"/>
</dbReference>
<keyword evidence="13" id="KW-1185">Reference proteome</keyword>
<feature type="binding site" evidence="10">
    <location>
        <position position="231"/>
    </location>
    <ligand>
        <name>a purine D-ribonucleoside</name>
        <dbReference type="ChEBI" id="CHEBI:142355"/>
    </ligand>
</feature>
<evidence type="ECO:0000259" key="11">
    <source>
        <dbReference type="Pfam" id="PF01048"/>
    </source>
</evidence>
<organism evidence="12 13">
    <name type="scientific">Usitatibacter palustris</name>
    <dbReference type="NCBI Taxonomy" id="2732487"/>
    <lineage>
        <taxon>Bacteria</taxon>
        <taxon>Pseudomonadati</taxon>
        <taxon>Pseudomonadota</taxon>
        <taxon>Betaproteobacteria</taxon>
        <taxon>Nitrosomonadales</taxon>
        <taxon>Usitatibacteraceae</taxon>
        <taxon>Usitatibacter</taxon>
    </lineage>
</organism>
<name>A0A6M4HA65_9PROT</name>
<dbReference type="FunCoup" id="A0A6M4HA65">
    <property type="interactions" value="538"/>
</dbReference>
<dbReference type="UniPathway" id="UPA00606"/>
<evidence type="ECO:0000256" key="1">
    <source>
        <dbReference type="ARBA" id="ARBA00005058"/>
    </source>
</evidence>
<evidence type="ECO:0000256" key="8">
    <source>
        <dbReference type="ARBA" id="ARBA00031036"/>
    </source>
</evidence>
<feature type="binding site" evidence="10">
    <location>
        <position position="60"/>
    </location>
    <ligand>
        <name>phosphate</name>
        <dbReference type="ChEBI" id="CHEBI:43474"/>
    </ligand>
</feature>
<evidence type="ECO:0000256" key="7">
    <source>
        <dbReference type="ARBA" id="ARBA00022679"/>
    </source>
</evidence>
<dbReference type="SUPFAM" id="SSF53167">
    <property type="entry name" value="Purine and uridine phosphorylases"/>
    <property type="match status" value="1"/>
</dbReference>
<comment type="pathway">
    <text evidence="1 9">Purine metabolism; purine nucleoside salvage.</text>
</comment>
<evidence type="ECO:0000256" key="10">
    <source>
        <dbReference type="PIRSR" id="PIRSR000477-2"/>
    </source>
</evidence>
<dbReference type="PANTHER" id="PTHR11904:SF9">
    <property type="entry name" value="PURINE NUCLEOSIDE PHOSPHORYLASE-RELATED"/>
    <property type="match status" value="1"/>
</dbReference>
<dbReference type="KEGG" id="upl:DSM104440_02101"/>
<dbReference type="GO" id="GO:0009116">
    <property type="term" value="P:nucleoside metabolic process"/>
    <property type="evidence" value="ECO:0007669"/>
    <property type="project" value="InterPro"/>
</dbReference>
<sequence length="270" mass="28769">MSTVLRTAVETLRDRAPRAKPQVAVVLGSGWGGLAAHVEDALHVPYTELDGFPHAGVAGHAGEVLLGRIGTREVAVLCGRKHAYEDGDVKAMKVPLLALRELGCKALVLTNAAGSLDARMAPGSLMALSDHINLPQRSPLVGESGPDRFVDMVDAYDRGLRETALAVAHRQGIELHQGVYLWCLGPQFETVAEIRMFKQFGADAVGMSTVPETILARRAGMKVLAISLMTNMAAGMSEENLSHAHTLEQAGRVTATASRLLADIIKEIAP</sequence>
<dbReference type="Pfam" id="PF01048">
    <property type="entry name" value="PNP_UDP_1"/>
    <property type="match status" value="1"/>
</dbReference>
<evidence type="ECO:0000313" key="13">
    <source>
        <dbReference type="Proteomes" id="UP000503096"/>
    </source>
</evidence>
<keyword evidence="7 9" id="KW-0808">Transferase</keyword>
<feature type="binding site" evidence="10">
    <location>
        <begin position="80"/>
        <end position="82"/>
    </location>
    <ligand>
        <name>phosphate</name>
        <dbReference type="ChEBI" id="CHEBI:43474"/>
    </ligand>
</feature>
<dbReference type="InterPro" id="IPR011268">
    <property type="entry name" value="Purine_phosphorylase"/>
</dbReference>
<dbReference type="GO" id="GO:0005737">
    <property type="term" value="C:cytoplasm"/>
    <property type="evidence" value="ECO:0007669"/>
    <property type="project" value="TreeGrafter"/>
</dbReference>
<evidence type="ECO:0000256" key="3">
    <source>
        <dbReference type="ARBA" id="ARBA00011233"/>
    </source>
</evidence>
<comment type="function">
    <text evidence="9">The purine nucleoside phosphorylases catalyze the phosphorolytic breakdown of the N-glycosidic bond in the beta-(deoxy)ribonucleoside molecules, with the formation of the corresponding free purine bases and pentose-1-phosphate.</text>
</comment>
<protein>
    <recommendedName>
        <fullName evidence="5 9">Purine nucleoside phosphorylase</fullName>
        <ecNumber evidence="4 9">2.4.2.1</ecNumber>
    </recommendedName>
    <alternativeName>
        <fullName evidence="8 9">Inosine-guanosine phosphorylase</fullName>
    </alternativeName>
</protein>
<dbReference type="InterPro" id="IPR035994">
    <property type="entry name" value="Nucleoside_phosphorylase_sf"/>
</dbReference>
<comment type="subunit">
    <text evidence="3">Homotrimer.</text>
</comment>
<evidence type="ECO:0000256" key="9">
    <source>
        <dbReference type="PIRNR" id="PIRNR000477"/>
    </source>
</evidence>
<feature type="binding site" evidence="10">
    <location>
        <position position="208"/>
    </location>
    <ligand>
        <name>phosphate</name>
        <dbReference type="ChEBI" id="CHEBI:43474"/>
    </ligand>
</feature>
<evidence type="ECO:0000256" key="6">
    <source>
        <dbReference type="ARBA" id="ARBA00022676"/>
    </source>
</evidence>
<dbReference type="CDD" id="cd09009">
    <property type="entry name" value="PNP-EcPNPII_like"/>
    <property type="match status" value="1"/>
</dbReference>
<gene>
    <name evidence="12" type="primary">punA</name>
    <name evidence="12" type="ORF">DSM104440_02101</name>
</gene>
<dbReference type="AlphaFoldDB" id="A0A6M4HA65"/>
<dbReference type="PIRSF" id="PIRSF000477">
    <property type="entry name" value="PurNPase"/>
    <property type="match status" value="1"/>
</dbReference>
<dbReference type="NCBIfam" id="TIGR01697">
    <property type="entry name" value="PNPH-PUNA-XAPA"/>
    <property type="match status" value="1"/>
</dbReference>
<feature type="binding site" evidence="10">
    <location>
        <position position="29"/>
    </location>
    <ligand>
        <name>phosphate</name>
        <dbReference type="ChEBI" id="CHEBI:43474"/>
    </ligand>
</feature>
<feature type="domain" description="Nucleoside phosphorylase" evidence="11">
    <location>
        <begin position="23"/>
        <end position="266"/>
    </location>
</feature>
<proteinExistence type="inferred from homology"/>
<dbReference type="NCBIfam" id="TIGR01698">
    <property type="entry name" value="PUNP"/>
    <property type="match status" value="1"/>
</dbReference>
<accession>A0A6M4HA65</accession>
<dbReference type="EC" id="2.4.2.1" evidence="4 9"/>